<organism evidence="3 4">
    <name type="scientific">Microlunatus flavus</name>
    <dbReference type="NCBI Taxonomy" id="1036181"/>
    <lineage>
        <taxon>Bacteria</taxon>
        <taxon>Bacillati</taxon>
        <taxon>Actinomycetota</taxon>
        <taxon>Actinomycetes</taxon>
        <taxon>Propionibacteriales</taxon>
        <taxon>Propionibacteriaceae</taxon>
        <taxon>Microlunatus</taxon>
    </lineage>
</organism>
<keyword evidence="4" id="KW-1185">Reference proteome</keyword>
<dbReference type="InterPro" id="IPR012338">
    <property type="entry name" value="Beta-lactam/transpept-like"/>
</dbReference>
<evidence type="ECO:0000259" key="2">
    <source>
        <dbReference type="Pfam" id="PF24491"/>
    </source>
</evidence>
<dbReference type="OrthoDB" id="3863176at2"/>
<dbReference type="InterPro" id="IPR001466">
    <property type="entry name" value="Beta-lactam-related"/>
</dbReference>
<dbReference type="AlphaFoldDB" id="A0A1H9C857"/>
<proteinExistence type="predicted"/>
<evidence type="ECO:0000313" key="3">
    <source>
        <dbReference type="EMBL" id="SEP97147.1"/>
    </source>
</evidence>
<dbReference type="RefSeq" id="WP_091178038.1">
    <property type="nucleotide sequence ID" value="NZ_FOFA01000002.1"/>
</dbReference>
<name>A0A1H9C857_9ACTN</name>
<accession>A0A1H9C857</accession>
<dbReference type="EMBL" id="FOFA01000002">
    <property type="protein sequence ID" value="SEP97147.1"/>
    <property type="molecule type" value="Genomic_DNA"/>
</dbReference>
<dbReference type="Pfam" id="PF00144">
    <property type="entry name" value="Beta-lactamase"/>
    <property type="match status" value="1"/>
</dbReference>
<evidence type="ECO:0000313" key="4">
    <source>
        <dbReference type="Proteomes" id="UP000198504"/>
    </source>
</evidence>
<dbReference type="InterPro" id="IPR056008">
    <property type="entry name" value="DUF7586"/>
</dbReference>
<feature type="domain" description="DUF7586" evidence="2">
    <location>
        <begin position="353"/>
        <end position="438"/>
    </location>
</feature>
<dbReference type="Gene3D" id="3.40.710.10">
    <property type="entry name" value="DD-peptidase/beta-lactamase superfamily"/>
    <property type="match status" value="1"/>
</dbReference>
<feature type="domain" description="Beta-lactamase-related" evidence="1">
    <location>
        <begin position="13"/>
        <end position="325"/>
    </location>
</feature>
<evidence type="ECO:0000259" key="1">
    <source>
        <dbReference type="Pfam" id="PF00144"/>
    </source>
</evidence>
<dbReference type="Proteomes" id="UP000198504">
    <property type="component" value="Unassembled WGS sequence"/>
</dbReference>
<dbReference type="PANTHER" id="PTHR46825">
    <property type="entry name" value="D-ALANYL-D-ALANINE-CARBOXYPEPTIDASE/ENDOPEPTIDASE AMPH"/>
    <property type="match status" value="1"/>
</dbReference>
<gene>
    <name evidence="3" type="ORF">SAMN05421756_102102</name>
</gene>
<protein>
    <submittedName>
        <fullName evidence="3">CubicO group peptidase, beta-lactamase class C family</fullName>
    </submittedName>
</protein>
<dbReference type="Pfam" id="PF24491">
    <property type="entry name" value="DUF7586"/>
    <property type="match status" value="1"/>
</dbReference>
<dbReference type="SUPFAM" id="SSF56601">
    <property type="entry name" value="beta-lactamase/transpeptidase-like"/>
    <property type="match status" value="1"/>
</dbReference>
<reference evidence="4" key="1">
    <citation type="submission" date="2016-10" db="EMBL/GenBank/DDBJ databases">
        <authorList>
            <person name="Varghese N."/>
            <person name="Submissions S."/>
        </authorList>
    </citation>
    <scope>NUCLEOTIDE SEQUENCE [LARGE SCALE GENOMIC DNA]</scope>
    <source>
        <strain evidence="4">CGMCC 4.6856</strain>
    </source>
</reference>
<sequence length="447" mass="49264">MTELQPSTERTLRRLVLERQRDGRVPGVFAGVVRQGGLVWSTGVGAKDLDQPDTAPGPDDQFLIASNTKTFTAVLIMRLRDEGKLSLDDTLARFFPETQHGSIAIRQCLAHATGMQREPVGDIWETLQNPDEETLVREFEQAERVHPPHRLWHYSNLVYSMLGQVVARLDGRSWEESLRARILEPLEMRRTTVGFDGAHAQGYYVPPFSDVPTPEPVLDLKGMNPCGGLASTGEDLARWSAFVADPVAEVLSPDTLEEMCAPQIMIDAERWTAAMGLGFFLQRSGDRTYVGHTGGMPGHVTALFTDREVKTGGVVLTSSSTPPDIAGWAIALADNVTENDPVELEPWRPGTSVPEELVPLLGRWYSEGSAFDFSVRAGRLEARTPKQPAHQPPSVFERVGDDLYRTVSGREAGELLRVARDAAGAVRKLNWATYLVTRAPLAFGEQV</sequence>
<dbReference type="PANTHER" id="PTHR46825:SF7">
    <property type="entry name" value="D-ALANYL-D-ALANINE CARBOXYPEPTIDASE"/>
    <property type="match status" value="1"/>
</dbReference>
<dbReference type="STRING" id="1036181.SAMN05421756_102102"/>
<dbReference type="InterPro" id="IPR050491">
    <property type="entry name" value="AmpC-like"/>
</dbReference>